<dbReference type="GeneID" id="112459061"/>
<dbReference type="Pfam" id="PF00704">
    <property type="entry name" value="Glyco_hydro_18"/>
    <property type="match status" value="1"/>
</dbReference>
<dbReference type="Gene3D" id="3.20.20.80">
    <property type="entry name" value="Glycosidases"/>
    <property type="match status" value="1"/>
</dbReference>
<dbReference type="FunFam" id="3.10.50.10:FF:000001">
    <property type="entry name" value="Chitinase 3-like 1"/>
    <property type="match status" value="1"/>
</dbReference>
<accession>A0A6J1QAM3</accession>
<evidence type="ECO:0000313" key="4">
    <source>
        <dbReference type="RefSeq" id="XP_024878728.1"/>
    </source>
</evidence>
<evidence type="ECO:0000259" key="2">
    <source>
        <dbReference type="PROSITE" id="PS51910"/>
    </source>
</evidence>
<dbReference type="GO" id="GO:0008061">
    <property type="term" value="F:chitin binding"/>
    <property type="evidence" value="ECO:0007669"/>
    <property type="project" value="InterPro"/>
</dbReference>
<dbReference type="PANTHER" id="PTHR11177">
    <property type="entry name" value="CHITINASE"/>
    <property type="match status" value="1"/>
</dbReference>
<keyword evidence="1" id="KW-1015">Disulfide bond</keyword>
<dbReference type="AlphaFoldDB" id="A0A6J1QAM3"/>
<dbReference type="InterPro" id="IPR011583">
    <property type="entry name" value="Chitinase_II/V-like_cat"/>
</dbReference>
<dbReference type="InterPro" id="IPR001223">
    <property type="entry name" value="Glyco_hydro18_cat"/>
</dbReference>
<dbReference type="GO" id="GO:0005975">
    <property type="term" value="P:carbohydrate metabolic process"/>
    <property type="evidence" value="ECO:0007669"/>
    <property type="project" value="InterPro"/>
</dbReference>
<dbReference type="GO" id="GO:0005576">
    <property type="term" value="C:extracellular region"/>
    <property type="evidence" value="ECO:0007669"/>
    <property type="project" value="TreeGrafter"/>
</dbReference>
<dbReference type="InterPro" id="IPR050314">
    <property type="entry name" value="Glycosyl_Hydrlase_18"/>
</dbReference>
<dbReference type="SMART" id="SM00636">
    <property type="entry name" value="Glyco_18"/>
    <property type="match status" value="1"/>
</dbReference>
<reference evidence="4" key="1">
    <citation type="submission" date="2025-08" db="UniProtKB">
        <authorList>
            <consortium name="RefSeq"/>
        </authorList>
    </citation>
    <scope>IDENTIFICATION</scope>
    <source>
        <tissue evidence="4">Whole body</tissue>
    </source>
</reference>
<dbReference type="GO" id="GO:0004568">
    <property type="term" value="F:chitinase activity"/>
    <property type="evidence" value="ECO:0007669"/>
    <property type="project" value="TreeGrafter"/>
</dbReference>
<keyword evidence="3" id="KW-1185">Reference proteome</keyword>
<organism evidence="3 4">
    <name type="scientific">Temnothorax curvispinosus</name>
    <dbReference type="NCBI Taxonomy" id="300111"/>
    <lineage>
        <taxon>Eukaryota</taxon>
        <taxon>Metazoa</taxon>
        <taxon>Ecdysozoa</taxon>
        <taxon>Arthropoda</taxon>
        <taxon>Hexapoda</taxon>
        <taxon>Insecta</taxon>
        <taxon>Pterygota</taxon>
        <taxon>Neoptera</taxon>
        <taxon>Endopterygota</taxon>
        <taxon>Hymenoptera</taxon>
        <taxon>Apocrita</taxon>
        <taxon>Aculeata</taxon>
        <taxon>Formicoidea</taxon>
        <taxon>Formicidae</taxon>
        <taxon>Myrmicinae</taxon>
        <taxon>Temnothorax</taxon>
    </lineage>
</organism>
<name>A0A6J1QAM3_9HYME</name>
<dbReference type="InterPro" id="IPR029070">
    <property type="entry name" value="Chitinase_insertion_sf"/>
</dbReference>
<dbReference type="GO" id="GO:0006032">
    <property type="term" value="P:chitin catabolic process"/>
    <property type="evidence" value="ECO:0007669"/>
    <property type="project" value="TreeGrafter"/>
</dbReference>
<proteinExistence type="predicted"/>
<dbReference type="PROSITE" id="PS51910">
    <property type="entry name" value="GH18_2"/>
    <property type="match status" value="1"/>
</dbReference>
<protein>
    <submittedName>
        <fullName evidence="4">Probable chitinase 10</fullName>
    </submittedName>
</protein>
<feature type="domain" description="GH18" evidence="2">
    <location>
        <begin position="1"/>
        <end position="296"/>
    </location>
</feature>
<dbReference type="Gene3D" id="3.10.50.10">
    <property type="match status" value="1"/>
</dbReference>
<dbReference type="InterPro" id="IPR017853">
    <property type="entry name" value="GH"/>
</dbReference>
<dbReference type="RefSeq" id="XP_024878728.1">
    <property type="nucleotide sequence ID" value="XM_025022960.1"/>
</dbReference>
<dbReference type="SUPFAM" id="SSF54556">
    <property type="entry name" value="Chitinase insertion domain"/>
    <property type="match status" value="1"/>
</dbReference>
<evidence type="ECO:0000256" key="1">
    <source>
        <dbReference type="ARBA" id="ARBA00023157"/>
    </source>
</evidence>
<dbReference type="PANTHER" id="PTHR11177:SF359">
    <property type="entry name" value="CHITINASE 10-RELATED"/>
    <property type="match status" value="1"/>
</dbReference>
<dbReference type="SUPFAM" id="SSF51445">
    <property type="entry name" value="(Trans)glycosidases"/>
    <property type="match status" value="1"/>
</dbReference>
<dbReference type="Proteomes" id="UP000504618">
    <property type="component" value="Unplaced"/>
</dbReference>
<evidence type="ECO:0000313" key="3">
    <source>
        <dbReference type="Proteomes" id="UP000504618"/>
    </source>
</evidence>
<sequence length="352" mass="39590">MTLGGWNDSAGDKYSRLQVNSPAARRRFITQVLDFIEKYGFEGLDLDWKYPACWQADCNKGPESDKQSFAELVKELSNEFKPRGLLLSAAVSPSKMVIDAGYDVPILSKYLDWISVMTYDFHGQWDKKTGHVAPLYSLPNDWKPTSNANFSIHYWIKKGANPKKLIMGAPLHGQSFSLAERKVHGLNAPTYGGGEAGEATNATGFLSYYEICERTLKKGWTVVQDKDRRIGPYAYKDDQWVSFDDAQQIKLKAELIKKLGLGGGSVWALDLDDFNNRCDCEPSPLLKTMNRVLRNYPKGPLCPITEGAVVTTSAKPTSNPQLPQNVQYTNPLHHQDQYKGRSGHYKPQEFKL</sequence>
<dbReference type="OrthoDB" id="76388at2759"/>
<gene>
    <name evidence="4" type="primary">LOC112459061</name>
</gene>